<dbReference type="SMART" id="SM00248">
    <property type="entry name" value="ANK"/>
    <property type="match status" value="3"/>
</dbReference>
<dbReference type="AlphaFoldDB" id="A0A812YRT8"/>
<dbReference type="InterPro" id="IPR002110">
    <property type="entry name" value="Ankyrin_rpt"/>
</dbReference>
<feature type="repeat" description="ANK" evidence="3">
    <location>
        <begin position="72"/>
        <end position="104"/>
    </location>
</feature>
<dbReference type="Pfam" id="PF13637">
    <property type="entry name" value="Ank_4"/>
    <property type="match status" value="1"/>
</dbReference>
<sequence>MRKILMQKLNHCLRVGDLPGFRRHFNLRMMYLRGLDTAPVAGLLPSCEGGDDVVAEFLHQNGLRRVNEVDGAGWRPLHYAALSGNVEVLKGLLEQRAQVNWRTWKDEPMLGFPPWMSALDLSLFYRHHEATRLLLAARAHLVGGVSPAVMHATGGDNAEGIRLVCAMGAVPMSQNLLGNPTFATAAAIASAEALEELLVQGRPSSMDLSRALFDATMFRGGSAELVQRLIDLRADVDFQLDLPRDWSRLGRLLLAVKSWQQSRGRTSTIGTIAYHLHGSTPLMQTIRSAQFDGAAALIAAGARLDLCNCRKWTVADFARGLSIPRFLQLGLEGDSSECRRVSLLAQSTSCFSI</sequence>
<protein>
    <submittedName>
        <fullName evidence="4">PSMD10 protein</fullName>
    </submittedName>
</protein>
<dbReference type="PROSITE" id="PS50297">
    <property type="entry name" value="ANK_REP_REGION"/>
    <property type="match status" value="1"/>
</dbReference>
<dbReference type="PROSITE" id="PS50088">
    <property type="entry name" value="ANK_REPEAT"/>
    <property type="match status" value="1"/>
</dbReference>
<dbReference type="PANTHER" id="PTHR24126">
    <property type="entry name" value="ANKYRIN REPEAT, PH AND SEC7 DOMAIN CONTAINING PROTEIN SECG-RELATED"/>
    <property type="match status" value="1"/>
</dbReference>
<dbReference type="SUPFAM" id="SSF48403">
    <property type="entry name" value="Ankyrin repeat"/>
    <property type="match status" value="1"/>
</dbReference>
<dbReference type="OrthoDB" id="539213at2759"/>
<dbReference type="EMBL" id="CAJNJA010043337">
    <property type="protein sequence ID" value="CAE7792823.1"/>
    <property type="molecule type" value="Genomic_DNA"/>
</dbReference>
<accession>A0A812YRT8</accession>
<comment type="caution">
    <text evidence="4">The sequence shown here is derived from an EMBL/GenBank/DDBJ whole genome shotgun (WGS) entry which is preliminary data.</text>
</comment>
<dbReference type="InterPro" id="IPR036770">
    <property type="entry name" value="Ankyrin_rpt-contain_sf"/>
</dbReference>
<evidence type="ECO:0000256" key="2">
    <source>
        <dbReference type="ARBA" id="ARBA00023043"/>
    </source>
</evidence>
<keyword evidence="1" id="KW-0677">Repeat</keyword>
<dbReference type="PANTHER" id="PTHR24126:SF14">
    <property type="entry name" value="ANK_REP_REGION DOMAIN-CONTAINING PROTEIN"/>
    <property type="match status" value="1"/>
</dbReference>
<dbReference type="Proteomes" id="UP000601435">
    <property type="component" value="Unassembled WGS sequence"/>
</dbReference>
<keyword evidence="5" id="KW-1185">Reference proteome</keyword>
<name>A0A812YRT8_9DINO</name>
<evidence type="ECO:0000313" key="4">
    <source>
        <dbReference type="EMBL" id="CAE7792823.1"/>
    </source>
</evidence>
<reference evidence="4" key="1">
    <citation type="submission" date="2021-02" db="EMBL/GenBank/DDBJ databases">
        <authorList>
            <person name="Dougan E. K."/>
            <person name="Rhodes N."/>
            <person name="Thang M."/>
            <person name="Chan C."/>
        </authorList>
    </citation>
    <scope>NUCLEOTIDE SEQUENCE</scope>
</reference>
<dbReference type="Gene3D" id="1.25.40.20">
    <property type="entry name" value="Ankyrin repeat-containing domain"/>
    <property type="match status" value="2"/>
</dbReference>
<organism evidence="4 5">
    <name type="scientific">Symbiodinium necroappetens</name>
    <dbReference type="NCBI Taxonomy" id="1628268"/>
    <lineage>
        <taxon>Eukaryota</taxon>
        <taxon>Sar</taxon>
        <taxon>Alveolata</taxon>
        <taxon>Dinophyceae</taxon>
        <taxon>Suessiales</taxon>
        <taxon>Symbiodiniaceae</taxon>
        <taxon>Symbiodinium</taxon>
    </lineage>
</organism>
<evidence type="ECO:0000313" key="5">
    <source>
        <dbReference type="Proteomes" id="UP000601435"/>
    </source>
</evidence>
<proteinExistence type="predicted"/>
<keyword evidence="2 3" id="KW-0040">ANK repeat</keyword>
<evidence type="ECO:0000256" key="3">
    <source>
        <dbReference type="PROSITE-ProRule" id="PRU00023"/>
    </source>
</evidence>
<evidence type="ECO:0000256" key="1">
    <source>
        <dbReference type="ARBA" id="ARBA00022737"/>
    </source>
</evidence>
<gene>
    <name evidence="4" type="primary">PSMD10</name>
    <name evidence="4" type="ORF">SNEC2469_LOCUS23304</name>
</gene>